<dbReference type="RefSeq" id="WP_075643275.1">
    <property type="nucleotide sequence ID" value="NZ_FCOC02000005.1"/>
</dbReference>
<dbReference type="EMBL" id="FCOC02000005">
    <property type="protein sequence ID" value="SAL28135.1"/>
    <property type="molecule type" value="Genomic_DNA"/>
</dbReference>
<evidence type="ECO:0000256" key="1">
    <source>
        <dbReference type="SAM" id="Phobius"/>
    </source>
</evidence>
<dbReference type="Pfam" id="PF04964">
    <property type="entry name" value="Flp_Fap"/>
    <property type="match status" value="1"/>
</dbReference>
<dbReference type="InterPro" id="IPR007047">
    <property type="entry name" value="Flp_Fap"/>
</dbReference>
<sequence length="55" mass="5787">MFNHIRLFIKDERGVTAIEYGLIAGIIAVAIVAAVTALGANLTATFAYIGGMLPH</sequence>
<evidence type="ECO:0000313" key="3">
    <source>
        <dbReference type="Proteomes" id="UP000054893"/>
    </source>
</evidence>
<keyword evidence="1" id="KW-0472">Membrane</keyword>
<name>A0A158G7P6_CABSO</name>
<protein>
    <submittedName>
        <fullName evidence="2">Flp/Fap pilin component</fullName>
    </submittedName>
</protein>
<organism evidence="2 3">
    <name type="scientific">Caballeronia sordidicola</name>
    <name type="common">Burkholderia sordidicola</name>
    <dbReference type="NCBI Taxonomy" id="196367"/>
    <lineage>
        <taxon>Bacteria</taxon>
        <taxon>Pseudomonadati</taxon>
        <taxon>Pseudomonadota</taxon>
        <taxon>Betaproteobacteria</taxon>
        <taxon>Burkholderiales</taxon>
        <taxon>Burkholderiaceae</taxon>
        <taxon>Caballeronia</taxon>
    </lineage>
</organism>
<keyword evidence="1" id="KW-0812">Transmembrane</keyword>
<dbReference type="AlphaFoldDB" id="A0A158G7P6"/>
<keyword evidence="1" id="KW-1133">Transmembrane helix</keyword>
<feature type="transmembrane region" description="Helical" evidence="1">
    <location>
        <begin position="20"/>
        <end position="49"/>
    </location>
</feature>
<gene>
    <name evidence="2" type="ORF">AWB64_02355</name>
</gene>
<accession>A0A158G7P6</accession>
<reference evidence="2 3" key="1">
    <citation type="submission" date="2016-01" db="EMBL/GenBank/DDBJ databases">
        <authorList>
            <person name="Oliw E.H."/>
        </authorList>
    </citation>
    <scope>NUCLEOTIDE SEQUENCE [LARGE SCALE GENOMIC DNA]</scope>
    <source>
        <strain evidence="2">LMG 22029</strain>
    </source>
</reference>
<dbReference type="Proteomes" id="UP000054893">
    <property type="component" value="Unassembled WGS sequence"/>
</dbReference>
<evidence type="ECO:0000313" key="2">
    <source>
        <dbReference type="EMBL" id="SAL28135.1"/>
    </source>
</evidence>
<proteinExistence type="predicted"/>